<accession>A0A4Y5TWC9</accession>
<reference evidence="1 2" key="1">
    <citation type="submission" date="2019-04" db="EMBL/GenBank/DDBJ databases">
        <authorList>
            <person name="Gao M."/>
            <person name="Bai C."/>
            <person name="Tong Y."/>
            <person name="Xu X."/>
        </authorList>
    </citation>
    <scope>NUCLEOTIDE SEQUENCE [LARGE SCALE GENOMIC DNA]</scope>
    <source>
        <strain evidence="1 2">Vibrio alginolyticus VA1</strain>
    </source>
</reference>
<protein>
    <submittedName>
        <fullName evidence="1">Uncharacterized protein</fullName>
    </submittedName>
</protein>
<dbReference type="RefSeq" id="YP_009845743.1">
    <property type="nucleotide sequence ID" value="NC_048765.1"/>
</dbReference>
<dbReference type="EMBL" id="MK795384">
    <property type="protein sequence ID" value="QDB73269.1"/>
    <property type="molecule type" value="Genomic_DNA"/>
</dbReference>
<dbReference type="GeneID" id="55616106"/>
<dbReference type="KEGG" id="vg:55616106"/>
<proteinExistence type="predicted"/>
<organism evidence="1 2">
    <name type="scientific">Vibrio phage VAP7</name>
    <dbReference type="NCBI Taxonomy" id="2584487"/>
    <lineage>
        <taxon>Viruses</taxon>
        <taxon>Duplodnaviria</taxon>
        <taxon>Heunggongvirae</taxon>
        <taxon>Uroviricota</taxon>
        <taxon>Caudoviricetes</taxon>
        <taxon>Pantevenvirales</taxon>
        <taxon>Ackermannviridae</taxon>
        <taxon>Vapseptimavirus</taxon>
        <taxon>Vapseptimavirus VAP7</taxon>
    </lineage>
</organism>
<name>A0A4Y5TWC9_9CAUD</name>
<keyword evidence="2" id="KW-1185">Reference proteome</keyword>
<evidence type="ECO:0000313" key="1">
    <source>
        <dbReference type="EMBL" id="QDB73269.1"/>
    </source>
</evidence>
<sequence>MPTSSFFDSKKFWDEKIQKVNDGVLLCRESDYMVMSINPLNLVEKYLGMGGSVHIIPWEGKLLLSNNVWCAGNIPEDRRGEVTANLCNSINNHGLFNVGLLTRYKAASHGDSTIKKDDLMQLCQEHRNFLVNQEESHFAFMQDMNEKMIKNLDNTIELLKTLDVE</sequence>
<dbReference type="Proteomes" id="UP000318470">
    <property type="component" value="Segment"/>
</dbReference>
<evidence type="ECO:0000313" key="2">
    <source>
        <dbReference type="Proteomes" id="UP000318470"/>
    </source>
</evidence>